<evidence type="ECO:0000313" key="1">
    <source>
        <dbReference type="EMBL" id="CRZ13063.1"/>
    </source>
</evidence>
<feature type="non-terminal residue" evidence="1">
    <location>
        <position position="120"/>
    </location>
</feature>
<accession>A0A0H5RGB9</accession>
<reference evidence="1" key="1">
    <citation type="submission" date="2015-04" db="EMBL/GenBank/DDBJ databases">
        <title>The genome sequence of the plant pathogenic Rhizarian Plasmodiophora brassicae reveals insights in its biotrophic life cycle and the origin of chitin synthesis.</title>
        <authorList>
            <person name="Schwelm A."/>
            <person name="Fogelqvist J."/>
            <person name="Knaust A."/>
            <person name="Julke S."/>
            <person name="Lilja T."/>
            <person name="Dhandapani V."/>
            <person name="Bonilla-Rosso G."/>
            <person name="Karlsson M."/>
            <person name="Shevchenko A."/>
            <person name="Choi S.R."/>
            <person name="Kim H.G."/>
            <person name="Park J.Y."/>
            <person name="Lim Y.P."/>
            <person name="Ludwig-Muller J."/>
            <person name="Dixelius C."/>
        </authorList>
    </citation>
    <scope>NUCLEOTIDE SEQUENCE</scope>
    <source>
        <tissue evidence="1">Potato root galls</tissue>
    </source>
</reference>
<dbReference type="EMBL" id="HACM01012621">
    <property type="protein sequence ID" value="CRZ13063.1"/>
    <property type="molecule type" value="Transcribed_RNA"/>
</dbReference>
<name>A0A0H5RGB9_9EUKA</name>
<feature type="non-terminal residue" evidence="1">
    <location>
        <position position="1"/>
    </location>
</feature>
<dbReference type="AlphaFoldDB" id="A0A0H5RGB9"/>
<organism evidence="1">
    <name type="scientific">Spongospora subterranea</name>
    <dbReference type="NCBI Taxonomy" id="70186"/>
    <lineage>
        <taxon>Eukaryota</taxon>
        <taxon>Sar</taxon>
        <taxon>Rhizaria</taxon>
        <taxon>Endomyxa</taxon>
        <taxon>Phytomyxea</taxon>
        <taxon>Plasmodiophorida</taxon>
        <taxon>Plasmodiophoridae</taxon>
        <taxon>Spongospora</taxon>
    </lineage>
</organism>
<sequence>IVIFRYLFACRVCLGRANPLVSGHRLLPATTSENLQLESARVTRSTFQNPRAEIFLGTIQDISSLSLEIGFEIIHYWFLMLTAQQYINADNGPIPKADGGGTNLAVDSSASTIRSHRDLR</sequence>
<proteinExistence type="predicted"/>
<protein>
    <submittedName>
        <fullName evidence="1">Uncharacterized protein</fullName>
    </submittedName>
</protein>